<dbReference type="AlphaFoldDB" id="A0A0P1F6I4"/>
<protein>
    <submittedName>
        <fullName evidence="2 3">Acetyltransferase</fullName>
    </submittedName>
</protein>
<dbReference type="PANTHER" id="PTHR42791:SF1">
    <property type="entry name" value="N-ACETYLTRANSFERASE DOMAIN-CONTAINING PROTEIN"/>
    <property type="match status" value="1"/>
</dbReference>
<feature type="domain" description="N-acetyltransferase" evidence="1">
    <location>
        <begin position="1"/>
        <end position="141"/>
    </location>
</feature>
<gene>
    <name evidence="2" type="ORF">TL5118_00456</name>
    <name evidence="3" type="ORF">TL5120_01736</name>
</gene>
<dbReference type="PANTHER" id="PTHR42791">
    <property type="entry name" value="GNAT FAMILY ACETYLTRANSFERASE"/>
    <property type="match status" value="1"/>
</dbReference>
<dbReference type="Gene3D" id="3.40.630.30">
    <property type="match status" value="1"/>
</dbReference>
<keyword evidence="4" id="KW-1185">Reference proteome</keyword>
<reference evidence="2 4" key="2">
    <citation type="submission" date="2015-09" db="EMBL/GenBank/DDBJ databases">
        <authorList>
            <person name="Rodrigo-Torres L."/>
            <person name="Arahal D.R."/>
        </authorList>
    </citation>
    <scope>NUCLEOTIDE SEQUENCE [LARGE SCALE GENOMIC DNA]</scope>
    <source>
        <strain evidence="2 4">CECT 5118</strain>
    </source>
</reference>
<dbReference type="Proteomes" id="UP000051086">
    <property type="component" value="Unassembled WGS sequence"/>
</dbReference>
<dbReference type="OrthoDB" id="273614at2"/>
<accession>A0A0P1F6I4</accession>
<dbReference type="SUPFAM" id="SSF55729">
    <property type="entry name" value="Acyl-CoA N-acyltransferases (Nat)"/>
    <property type="match status" value="1"/>
</dbReference>
<proteinExistence type="predicted"/>
<dbReference type="Proteomes" id="UP000051887">
    <property type="component" value="Unassembled WGS sequence"/>
</dbReference>
<dbReference type="PROSITE" id="PS51186">
    <property type="entry name" value="GNAT"/>
    <property type="match status" value="1"/>
</dbReference>
<evidence type="ECO:0000313" key="4">
    <source>
        <dbReference type="Proteomes" id="UP000051086"/>
    </source>
</evidence>
<dbReference type="InterPro" id="IPR052523">
    <property type="entry name" value="Trichothecene_AcTrans"/>
</dbReference>
<dbReference type="CDD" id="cd04301">
    <property type="entry name" value="NAT_SF"/>
    <property type="match status" value="1"/>
</dbReference>
<dbReference type="InterPro" id="IPR016181">
    <property type="entry name" value="Acyl_CoA_acyltransferase"/>
</dbReference>
<name>A0A0P1F6I4_9RHOB</name>
<dbReference type="Pfam" id="PF13508">
    <property type="entry name" value="Acetyltransf_7"/>
    <property type="match status" value="1"/>
</dbReference>
<dbReference type="EMBL" id="CYSB01000005">
    <property type="protein sequence ID" value="CUH63409.1"/>
    <property type="molecule type" value="Genomic_DNA"/>
</dbReference>
<keyword evidence="3" id="KW-0808">Transferase</keyword>
<evidence type="ECO:0000313" key="5">
    <source>
        <dbReference type="Proteomes" id="UP000051887"/>
    </source>
</evidence>
<evidence type="ECO:0000313" key="3">
    <source>
        <dbReference type="EMBL" id="CUH71941.1"/>
    </source>
</evidence>
<organism evidence="3 5">
    <name type="scientific">Thalassovita autumnalis</name>
    <dbReference type="NCBI Taxonomy" id="2072972"/>
    <lineage>
        <taxon>Bacteria</taxon>
        <taxon>Pseudomonadati</taxon>
        <taxon>Pseudomonadota</taxon>
        <taxon>Alphaproteobacteria</taxon>
        <taxon>Rhodobacterales</taxon>
        <taxon>Roseobacteraceae</taxon>
        <taxon>Thalassovita</taxon>
    </lineage>
</organism>
<evidence type="ECO:0000259" key="1">
    <source>
        <dbReference type="PROSITE" id="PS51186"/>
    </source>
</evidence>
<sequence>MTDIRDISADEALWIRHQVLWPDKPAEFCRVEGDDQAVHLGGFISNQLVTVLSLFDEGAFIQLRKFATLPTYQGEGHGTALMQAAMERADGLCKPIRLHARAGAISFYERHGFTQQGEPFQKYSTETSIGPTYIWMQQTKNGT</sequence>
<dbReference type="GO" id="GO:0016747">
    <property type="term" value="F:acyltransferase activity, transferring groups other than amino-acyl groups"/>
    <property type="evidence" value="ECO:0007669"/>
    <property type="project" value="InterPro"/>
</dbReference>
<dbReference type="RefSeq" id="WP_058243191.1">
    <property type="nucleotide sequence ID" value="NZ_CYSB01000005.1"/>
</dbReference>
<dbReference type="InterPro" id="IPR000182">
    <property type="entry name" value="GNAT_dom"/>
</dbReference>
<reference evidence="3 5" key="1">
    <citation type="submission" date="2015-09" db="EMBL/GenBank/DDBJ databases">
        <authorList>
            <consortium name="Swine Surveillance"/>
        </authorList>
    </citation>
    <scope>NUCLEOTIDE SEQUENCE [LARGE SCALE GENOMIC DNA]</scope>
    <source>
        <strain evidence="3 5">5120</strain>
    </source>
</reference>
<dbReference type="EMBL" id="CYSC01000027">
    <property type="protein sequence ID" value="CUH71941.1"/>
    <property type="molecule type" value="Genomic_DNA"/>
</dbReference>
<evidence type="ECO:0000313" key="2">
    <source>
        <dbReference type="EMBL" id="CUH63409.1"/>
    </source>
</evidence>